<sequence>MTVVIDRPRGRDELDGLVAACSAETLRQRFCGQVGALPPRYAAGVLAGPPTRHDALVARAGSAVVGLASLVAEGDDAGELGVLVADAWQRRGVGRALTTALLERARDRGLKRFGVLVLPGRTRLLASLSRQWELVEWSIGPDGTSCVYRLF</sequence>
<proteinExistence type="predicted"/>
<dbReference type="EMBL" id="JBHSQJ010000147">
    <property type="protein sequence ID" value="MFC5911138.1"/>
    <property type="molecule type" value="Genomic_DNA"/>
</dbReference>
<accession>A0ABW1GAT7</accession>
<gene>
    <name evidence="2" type="ORF">ACFP3V_28520</name>
</gene>
<organism evidence="2 3">
    <name type="scientific">Streptacidiphilus monticola</name>
    <dbReference type="NCBI Taxonomy" id="2161674"/>
    <lineage>
        <taxon>Bacteria</taxon>
        <taxon>Bacillati</taxon>
        <taxon>Actinomycetota</taxon>
        <taxon>Actinomycetes</taxon>
        <taxon>Kitasatosporales</taxon>
        <taxon>Streptomycetaceae</taxon>
        <taxon>Streptacidiphilus</taxon>
    </lineage>
</organism>
<evidence type="ECO:0000313" key="2">
    <source>
        <dbReference type="EMBL" id="MFC5911138.1"/>
    </source>
</evidence>
<dbReference type="InterPro" id="IPR016181">
    <property type="entry name" value="Acyl_CoA_acyltransferase"/>
</dbReference>
<evidence type="ECO:0000313" key="3">
    <source>
        <dbReference type="Proteomes" id="UP001596174"/>
    </source>
</evidence>
<dbReference type="RefSeq" id="WP_380589564.1">
    <property type="nucleotide sequence ID" value="NZ_JBHSQJ010000147.1"/>
</dbReference>
<dbReference type="GO" id="GO:0016746">
    <property type="term" value="F:acyltransferase activity"/>
    <property type="evidence" value="ECO:0007669"/>
    <property type="project" value="UniProtKB-KW"/>
</dbReference>
<dbReference type="PROSITE" id="PS51186">
    <property type="entry name" value="GNAT"/>
    <property type="match status" value="1"/>
</dbReference>
<reference evidence="3" key="1">
    <citation type="journal article" date="2019" name="Int. J. Syst. Evol. Microbiol.">
        <title>The Global Catalogue of Microorganisms (GCM) 10K type strain sequencing project: providing services to taxonomists for standard genome sequencing and annotation.</title>
        <authorList>
            <consortium name="The Broad Institute Genomics Platform"/>
            <consortium name="The Broad Institute Genome Sequencing Center for Infectious Disease"/>
            <person name="Wu L."/>
            <person name="Ma J."/>
        </authorList>
    </citation>
    <scope>NUCLEOTIDE SEQUENCE [LARGE SCALE GENOMIC DNA]</scope>
    <source>
        <strain evidence="3">JCM 4816</strain>
    </source>
</reference>
<name>A0ABW1GAT7_9ACTN</name>
<keyword evidence="2" id="KW-0808">Transferase</keyword>
<dbReference type="EC" id="2.3.-.-" evidence="2"/>
<dbReference type="Pfam" id="PF00583">
    <property type="entry name" value="Acetyltransf_1"/>
    <property type="match status" value="1"/>
</dbReference>
<feature type="domain" description="N-acetyltransferase" evidence="1">
    <location>
        <begin position="1"/>
        <end position="151"/>
    </location>
</feature>
<evidence type="ECO:0000259" key="1">
    <source>
        <dbReference type="PROSITE" id="PS51186"/>
    </source>
</evidence>
<dbReference type="Gene3D" id="3.40.630.30">
    <property type="match status" value="1"/>
</dbReference>
<dbReference type="InterPro" id="IPR000182">
    <property type="entry name" value="GNAT_dom"/>
</dbReference>
<keyword evidence="2" id="KW-0012">Acyltransferase</keyword>
<keyword evidence="3" id="KW-1185">Reference proteome</keyword>
<dbReference type="CDD" id="cd04301">
    <property type="entry name" value="NAT_SF"/>
    <property type="match status" value="1"/>
</dbReference>
<comment type="caution">
    <text evidence="2">The sequence shown here is derived from an EMBL/GenBank/DDBJ whole genome shotgun (WGS) entry which is preliminary data.</text>
</comment>
<dbReference type="Proteomes" id="UP001596174">
    <property type="component" value="Unassembled WGS sequence"/>
</dbReference>
<protein>
    <submittedName>
        <fullName evidence="2">GNAT family N-acetyltransferase</fullName>
        <ecNumber evidence="2">2.3.-.-</ecNumber>
    </submittedName>
</protein>
<dbReference type="SUPFAM" id="SSF55729">
    <property type="entry name" value="Acyl-CoA N-acyltransferases (Nat)"/>
    <property type="match status" value="1"/>
</dbReference>